<proteinExistence type="predicted"/>
<reference evidence="1 2" key="2">
    <citation type="journal article" date="2023" name="Mol. Biol. Evol.">
        <title>Genomics of Secondarily Temperate Adaptation in the Only Non-Antarctic Icefish.</title>
        <authorList>
            <person name="Rivera-Colon A.G."/>
            <person name="Rayamajhi N."/>
            <person name="Minhas B.F."/>
            <person name="Madrigal G."/>
            <person name="Bilyk K.T."/>
            <person name="Yoon V."/>
            <person name="Hune M."/>
            <person name="Gregory S."/>
            <person name="Cheng C.H.C."/>
            <person name="Catchen J.M."/>
        </authorList>
    </citation>
    <scope>NUCLEOTIDE SEQUENCE [LARGE SCALE GENOMIC DNA]</scope>
    <source>
        <strain evidence="1">JMC-PN-2008</strain>
    </source>
</reference>
<name>A0AAN7X527_ELEMC</name>
<evidence type="ECO:0000313" key="2">
    <source>
        <dbReference type="Proteomes" id="UP001346869"/>
    </source>
</evidence>
<dbReference type="Proteomes" id="UP001346869">
    <property type="component" value="Unassembled WGS sequence"/>
</dbReference>
<reference evidence="1 2" key="1">
    <citation type="journal article" date="2023" name="Genes (Basel)">
        <title>Chromosome-Level Genome Assembly and Circadian Gene Repertoire of the Patagonia Blennie Eleginops maclovinus-The Closest Ancestral Proxy of Antarctic Cryonotothenioids.</title>
        <authorList>
            <person name="Cheng C.C."/>
            <person name="Rivera-Colon A.G."/>
            <person name="Minhas B.F."/>
            <person name="Wilson L."/>
            <person name="Rayamajhi N."/>
            <person name="Vargas-Chacoff L."/>
            <person name="Catchen J.M."/>
        </authorList>
    </citation>
    <scope>NUCLEOTIDE SEQUENCE [LARGE SCALE GENOMIC DNA]</scope>
    <source>
        <strain evidence="1">JMC-PN-2008</strain>
    </source>
</reference>
<protein>
    <submittedName>
        <fullName evidence="1">Uncharacterized protein</fullName>
    </submittedName>
</protein>
<dbReference type="AlphaFoldDB" id="A0AAN7X527"/>
<sequence length="76" mass="8758">MQQASVILQVEDSMSVLRRFYDNQFISRHCAPLANTPDDGTATSPRYHDEMTHITTQIKETLDQFLDLQRDVSGSW</sequence>
<keyword evidence="2" id="KW-1185">Reference proteome</keyword>
<dbReference type="EMBL" id="JAUZQC010000019">
    <property type="protein sequence ID" value="KAK5854460.1"/>
    <property type="molecule type" value="Genomic_DNA"/>
</dbReference>
<gene>
    <name evidence="1" type="ORF">PBY51_015525</name>
</gene>
<comment type="caution">
    <text evidence="1">The sequence shown here is derived from an EMBL/GenBank/DDBJ whole genome shotgun (WGS) entry which is preliminary data.</text>
</comment>
<evidence type="ECO:0000313" key="1">
    <source>
        <dbReference type="EMBL" id="KAK5854460.1"/>
    </source>
</evidence>
<accession>A0AAN7X527</accession>
<organism evidence="1 2">
    <name type="scientific">Eleginops maclovinus</name>
    <name type="common">Patagonian blennie</name>
    <name type="synonym">Eleginus maclovinus</name>
    <dbReference type="NCBI Taxonomy" id="56733"/>
    <lineage>
        <taxon>Eukaryota</taxon>
        <taxon>Metazoa</taxon>
        <taxon>Chordata</taxon>
        <taxon>Craniata</taxon>
        <taxon>Vertebrata</taxon>
        <taxon>Euteleostomi</taxon>
        <taxon>Actinopterygii</taxon>
        <taxon>Neopterygii</taxon>
        <taxon>Teleostei</taxon>
        <taxon>Neoteleostei</taxon>
        <taxon>Acanthomorphata</taxon>
        <taxon>Eupercaria</taxon>
        <taxon>Perciformes</taxon>
        <taxon>Notothenioidei</taxon>
        <taxon>Eleginopidae</taxon>
        <taxon>Eleginops</taxon>
    </lineage>
</organism>